<evidence type="ECO:0000259" key="5">
    <source>
        <dbReference type="PROSITE" id="PS50931"/>
    </source>
</evidence>
<dbReference type="Gene3D" id="1.10.10.10">
    <property type="entry name" value="Winged helix-like DNA-binding domain superfamily/Winged helix DNA-binding domain"/>
    <property type="match status" value="1"/>
</dbReference>
<evidence type="ECO:0000256" key="3">
    <source>
        <dbReference type="ARBA" id="ARBA00023125"/>
    </source>
</evidence>
<evidence type="ECO:0000313" key="7">
    <source>
        <dbReference type="Proteomes" id="UP000198728"/>
    </source>
</evidence>
<reference evidence="6 7" key="1">
    <citation type="submission" date="2016-10" db="EMBL/GenBank/DDBJ databases">
        <authorList>
            <person name="de Groot N.N."/>
        </authorList>
    </citation>
    <scope>NUCLEOTIDE SEQUENCE [LARGE SCALE GENOMIC DNA]</scope>
    <source>
        <strain evidence="6 7">DSM 19548</strain>
    </source>
</reference>
<dbReference type="InterPro" id="IPR000847">
    <property type="entry name" value="LysR_HTH_N"/>
</dbReference>
<dbReference type="GO" id="GO:0006351">
    <property type="term" value="P:DNA-templated transcription"/>
    <property type="evidence" value="ECO:0007669"/>
    <property type="project" value="TreeGrafter"/>
</dbReference>
<dbReference type="InterPro" id="IPR036390">
    <property type="entry name" value="WH_DNA-bd_sf"/>
</dbReference>
<name>A0A1I1L992_9RHOB</name>
<accession>A0A1I1L992</accession>
<gene>
    <name evidence="6" type="ORF">SAMN04488094_10811</name>
</gene>
<dbReference type="AlphaFoldDB" id="A0A1I1L992"/>
<dbReference type="PROSITE" id="PS50931">
    <property type="entry name" value="HTH_LYSR"/>
    <property type="match status" value="1"/>
</dbReference>
<evidence type="ECO:0000313" key="6">
    <source>
        <dbReference type="EMBL" id="SFC69674.1"/>
    </source>
</evidence>
<keyword evidence="4" id="KW-0804">Transcription</keyword>
<keyword evidence="3 6" id="KW-0238">DNA-binding</keyword>
<dbReference type="PANTHER" id="PTHR30537">
    <property type="entry name" value="HTH-TYPE TRANSCRIPTIONAL REGULATOR"/>
    <property type="match status" value="1"/>
</dbReference>
<dbReference type="SUPFAM" id="SSF53850">
    <property type="entry name" value="Periplasmic binding protein-like II"/>
    <property type="match status" value="1"/>
</dbReference>
<evidence type="ECO:0000256" key="4">
    <source>
        <dbReference type="ARBA" id="ARBA00023163"/>
    </source>
</evidence>
<evidence type="ECO:0000256" key="1">
    <source>
        <dbReference type="ARBA" id="ARBA00009437"/>
    </source>
</evidence>
<proteinExistence type="inferred from homology"/>
<keyword evidence="7" id="KW-1185">Reference proteome</keyword>
<comment type="similarity">
    <text evidence="1">Belongs to the LysR transcriptional regulatory family.</text>
</comment>
<dbReference type="RefSeq" id="WP_093361216.1">
    <property type="nucleotide sequence ID" value="NZ_FOLG01000008.1"/>
</dbReference>
<dbReference type="STRING" id="441112.SAMN04488094_10811"/>
<protein>
    <submittedName>
        <fullName evidence="6">DNA-binding transcriptional regulator, LysR family</fullName>
    </submittedName>
</protein>
<evidence type="ECO:0000256" key="2">
    <source>
        <dbReference type="ARBA" id="ARBA00023015"/>
    </source>
</evidence>
<dbReference type="Gene3D" id="3.40.190.290">
    <property type="match status" value="1"/>
</dbReference>
<feature type="domain" description="HTH lysR-type" evidence="5">
    <location>
        <begin position="5"/>
        <end position="62"/>
    </location>
</feature>
<dbReference type="InterPro" id="IPR036388">
    <property type="entry name" value="WH-like_DNA-bd_sf"/>
</dbReference>
<sequence length="300" mass="33693">MADRFDWGSMESFLAVARSGRLTAAADLLGIDHSTLSRRIKQLETVLETRLFDRSVTGYQLTPQGEQFLKAAQRVEAIALQAAKDISGETSKIAGTVRIGATDGFGSSFLAPRLVRMSRQQPDLKFELVTMPRLFNLSKREADLAIGLARPEKGRFYAHKLTDYELGIYATAEYLAHAGTPASRTDLRHHRLVGYVPDLIYARELDYVPLIAKDHEPWITSSNLVAQVNMTLAGAGLCILPRFMALKDSRLVRVLEEDVRLIRSFWLIVHADLRDLARVRYCSEFLTEEVRAAAPQFLSR</sequence>
<organism evidence="6 7">
    <name type="scientific">Tropicimonas isoalkanivorans</name>
    <dbReference type="NCBI Taxonomy" id="441112"/>
    <lineage>
        <taxon>Bacteria</taxon>
        <taxon>Pseudomonadati</taxon>
        <taxon>Pseudomonadota</taxon>
        <taxon>Alphaproteobacteria</taxon>
        <taxon>Rhodobacterales</taxon>
        <taxon>Roseobacteraceae</taxon>
        <taxon>Tropicimonas</taxon>
    </lineage>
</organism>
<dbReference type="InterPro" id="IPR005119">
    <property type="entry name" value="LysR_subst-bd"/>
</dbReference>
<dbReference type="InterPro" id="IPR058163">
    <property type="entry name" value="LysR-type_TF_proteobact-type"/>
</dbReference>
<dbReference type="OrthoDB" id="9787460at2"/>
<dbReference type="Pfam" id="PF03466">
    <property type="entry name" value="LysR_substrate"/>
    <property type="match status" value="1"/>
</dbReference>
<dbReference type="EMBL" id="FOLG01000008">
    <property type="protein sequence ID" value="SFC69674.1"/>
    <property type="molecule type" value="Genomic_DNA"/>
</dbReference>
<dbReference type="Pfam" id="PF00126">
    <property type="entry name" value="HTH_1"/>
    <property type="match status" value="1"/>
</dbReference>
<dbReference type="GO" id="GO:0043565">
    <property type="term" value="F:sequence-specific DNA binding"/>
    <property type="evidence" value="ECO:0007669"/>
    <property type="project" value="TreeGrafter"/>
</dbReference>
<dbReference type="Proteomes" id="UP000198728">
    <property type="component" value="Unassembled WGS sequence"/>
</dbReference>
<dbReference type="GO" id="GO:0003700">
    <property type="term" value="F:DNA-binding transcription factor activity"/>
    <property type="evidence" value="ECO:0007669"/>
    <property type="project" value="InterPro"/>
</dbReference>
<keyword evidence="2" id="KW-0805">Transcription regulation</keyword>
<dbReference type="PANTHER" id="PTHR30537:SF3">
    <property type="entry name" value="TRANSCRIPTIONAL REGULATORY PROTEIN"/>
    <property type="match status" value="1"/>
</dbReference>
<dbReference type="SUPFAM" id="SSF46785">
    <property type="entry name" value="Winged helix' DNA-binding domain"/>
    <property type="match status" value="1"/>
</dbReference>